<dbReference type="Proteomes" id="UP000290809">
    <property type="component" value="Unassembled WGS sequence"/>
</dbReference>
<reference evidence="1 2" key="1">
    <citation type="journal article" date="2019" name="PLoS Pathog.">
        <title>Genome sequence of the bovine parasite Schistosoma bovis Tanzania.</title>
        <authorList>
            <person name="Oey H."/>
            <person name="Zakrzewski M."/>
            <person name="Gobert G."/>
            <person name="Gravermann K."/>
            <person name="Stoye J."/>
            <person name="Jones M."/>
            <person name="Mcmanus D."/>
            <person name="Krause L."/>
        </authorList>
    </citation>
    <scope>NUCLEOTIDE SEQUENCE [LARGE SCALE GENOMIC DNA]</scope>
    <source>
        <strain evidence="1 2">TAN1997</strain>
    </source>
</reference>
<gene>
    <name evidence="1" type="ORF">DC041_0001789</name>
</gene>
<dbReference type="STRING" id="6184.A0A430QFH9"/>
<accession>A0A430QFH9</accession>
<evidence type="ECO:0000313" key="2">
    <source>
        <dbReference type="Proteomes" id="UP000290809"/>
    </source>
</evidence>
<name>A0A430QFH9_SCHBO</name>
<dbReference type="AlphaFoldDB" id="A0A430QFH9"/>
<dbReference type="EMBL" id="QMKO01001799">
    <property type="protein sequence ID" value="RTG86482.1"/>
    <property type="molecule type" value="Genomic_DNA"/>
</dbReference>
<proteinExistence type="predicted"/>
<evidence type="ECO:0000313" key="1">
    <source>
        <dbReference type="EMBL" id="RTG86482.1"/>
    </source>
</evidence>
<organism evidence="1 2">
    <name type="scientific">Schistosoma bovis</name>
    <name type="common">Blood fluke</name>
    <dbReference type="NCBI Taxonomy" id="6184"/>
    <lineage>
        <taxon>Eukaryota</taxon>
        <taxon>Metazoa</taxon>
        <taxon>Spiralia</taxon>
        <taxon>Lophotrochozoa</taxon>
        <taxon>Platyhelminthes</taxon>
        <taxon>Trematoda</taxon>
        <taxon>Digenea</taxon>
        <taxon>Strigeidida</taxon>
        <taxon>Schistosomatoidea</taxon>
        <taxon>Schistosomatidae</taxon>
        <taxon>Schistosoma</taxon>
    </lineage>
</organism>
<protein>
    <submittedName>
        <fullName evidence="1">Uncharacterized protein</fullName>
    </submittedName>
</protein>
<sequence length="246" mass="28550">MLHIGSKSFENSQENSLEKCHSLTYLSLPNLNVKYFLYKSEYSTEMNSVNHIKIKTYNDIFSNTFQCSIKRKNQYLSKSYTSLLSNKFDDNNNSTTNNDNNDSSIENISLSYKHKKFSQSDCLLLFTPYNFKSECVISLSEEKSQLSFNENELTNQNNYMNESTDQSPLVDEQNVCVKSTLTLNSDYLILDKNTDTLIFNTLNNTMSFQRTLTQQKSQRSKFLLKFIIICKLTCNIKLNKYLKGVL</sequence>
<comment type="caution">
    <text evidence="1">The sequence shown here is derived from an EMBL/GenBank/DDBJ whole genome shotgun (WGS) entry which is preliminary data.</text>
</comment>
<keyword evidence="2" id="KW-1185">Reference proteome</keyword>